<dbReference type="AlphaFoldDB" id="A0A2T0TNI5"/>
<accession>A0A2T0TNI5</accession>
<dbReference type="Pfam" id="PF01103">
    <property type="entry name" value="Omp85"/>
    <property type="match status" value="1"/>
</dbReference>
<evidence type="ECO:0000256" key="2">
    <source>
        <dbReference type="ARBA" id="ARBA00023136"/>
    </source>
</evidence>
<evidence type="ECO:0000256" key="3">
    <source>
        <dbReference type="SAM" id="SignalP"/>
    </source>
</evidence>
<gene>
    <name evidence="5" type="ORF">CLV58_101350</name>
</gene>
<proteinExistence type="predicted"/>
<sequence length="414" mass="46059">MNRLRRSFSWLLLIGWRYLSAPLAAQSIPPLPGDFADTTTAHADTVAAADIVDFLRTSCRLRLRPHEADKLASGGHFVWVIPQVGYSLPTGVLGQVLGNVTFRRPGANLSSIISSATYTQNQQSLLTITSTVWTPSNRWVFIGDWRLMHYPQATYGLGMYTSTERVVSMDYSYLRFYQGVLRRVRPSLYAGFGYQFDDHWDIRSWDGRHDRTRISGYEYGIEGRSISSGVAMQLLYDNRSNSVNPTGGQVLNLLVRTNKTALGSDTDYSSLLIDARTYLHLRPGSPNILALWSYNALTLSGNPPFLDLPSTGWDATSNLGRGYIQGRFRGKRLLYAEAEYRFQISRSGLLGGVVFANAQSVTQPLTQQFERVAPAGGLGLRIRMNKVTRANLCIDYAVGVGGSHGLFFNLGEVF</sequence>
<keyword evidence="3" id="KW-0732">Signal</keyword>
<dbReference type="Proteomes" id="UP000238375">
    <property type="component" value="Unassembled WGS sequence"/>
</dbReference>
<dbReference type="Gene3D" id="2.40.160.50">
    <property type="entry name" value="membrane protein fhac: a member of the omp85/tpsb transporter family"/>
    <property type="match status" value="1"/>
</dbReference>
<keyword evidence="6" id="KW-1185">Reference proteome</keyword>
<keyword evidence="2" id="KW-0472">Membrane</keyword>
<dbReference type="EMBL" id="PVTE01000001">
    <property type="protein sequence ID" value="PRY47282.1"/>
    <property type="molecule type" value="Genomic_DNA"/>
</dbReference>
<evidence type="ECO:0000313" key="6">
    <source>
        <dbReference type="Proteomes" id="UP000238375"/>
    </source>
</evidence>
<comment type="subcellular location">
    <subcellularLocation>
        <location evidence="1">Membrane</location>
    </subcellularLocation>
</comment>
<dbReference type="GO" id="GO:0019867">
    <property type="term" value="C:outer membrane"/>
    <property type="evidence" value="ECO:0007669"/>
    <property type="project" value="InterPro"/>
</dbReference>
<dbReference type="OrthoDB" id="621220at2"/>
<dbReference type="InterPro" id="IPR000184">
    <property type="entry name" value="Bac_surfAg_D15"/>
</dbReference>
<comment type="caution">
    <text evidence="5">The sequence shown here is derived from an EMBL/GenBank/DDBJ whole genome shotgun (WGS) entry which is preliminary data.</text>
</comment>
<reference evidence="5 6" key="1">
    <citation type="submission" date="2018-03" db="EMBL/GenBank/DDBJ databases">
        <title>Genomic Encyclopedia of Archaeal and Bacterial Type Strains, Phase II (KMG-II): from individual species to whole genera.</title>
        <authorList>
            <person name="Goeker M."/>
        </authorList>
    </citation>
    <scope>NUCLEOTIDE SEQUENCE [LARGE SCALE GENOMIC DNA]</scope>
    <source>
        <strain evidence="5 6">DSM 28354</strain>
    </source>
</reference>
<evidence type="ECO:0000313" key="5">
    <source>
        <dbReference type="EMBL" id="PRY47282.1"/>
    </source>
</evidence>
<protein>
    <submittedName>
        <fullName evidence="5">Surface antigen-like protein</fullName>
    </submittedName>
</protein>
<evidence type="ECO:0000256" key="1">
    <source>
        <dbReference type="ARBA" id="ARBA00004370"/>
    </source>
</evidence>
<evidence type="ECO:0000259" key="4">
    <source>
        <dbReference type="Pfam" id="PF01103"/>
    </source>
</evidence>
<feature type="chain" id="PRO_5015693264" evidence="3">
    <location>
        <begin position="26"/>
        <end position="414"/>
    </location>
</feature>
<organism evidence="5 6">
    <name type="scientific">Spirosoma oryzae</name>
    <dbReference type="NCBI Taxonomy" id="1469603"/>
    <lineage>
        <taxon>Bacteria</taxon>
        <taxon>Pseudomonadati</taxon>
        <taxon>Bacteroidota</taxon>
        <taxon>Cytophagia</taxon>
        <taxon>Cytophagales</taxon>
        <taxon>Cytophagaceae</taxon>
        <taxon>Spirosoma</taxon>
    </lineage>
</organism>
<feature type="signal peptide" evidence="3">
    <location>
        <begin position="1"/>
        <end position="25"/>
    </location>
</feature>
<feature type="domain" description="Bacterial surface antigen (D15)" evidence="4">
    <location>
        <begin position="117"/>
        <end position="399"/>
    </location>
</feature>
<name>A0A2T0TNI5_9BACT</name>
<dbReference type="RefSeq" id="WP_146141341.1">
    <property type="nucleotide sequence ID" value="NZ_PVTE01000001.1"/>
</dbReference>